<reference evidence="2 3" key="1">
    <citation type="submission" date="2023-03" db="EMBL/GenBank/DDBJ databases">
        <title>High recombination rates correlate with genetic variation in Cardiocondyla obscurior ants.</title>
        <authorList>
            <person name="Errbii M."/>
        </authorList>
    </citation>
    <scope>NUCLEOTIDE SEQUENCE [LARGE SCALE GENOMIC DNA]</scope>
    <source>
        <strain evidence="2">Alpha-2009</strain>
        <tissue evidence="2">Whole body</tissue>
    </source>
</reference>
<organism evidence="2 3">
    <name type="scientific">Cardiocondyla obscurior</name>
    <dbReference type="NCBI Taxonomy" id="286306"/>
    <lineage>
        <taxon>Eukaryota</taxon>
        <taxon>Metazoa</taxon>
        <taxon>Ecdysozoa</taxon>
        <taxon>Arthropoda</taxon>
        <taxon>Hexapoda</taxon>
        <taxon>Insecta</taxon>
        <taxon>Pterygota</taxon>
        <taxon>Neoptera</taxon>
        <taxon>Endopterygota</taxon>
        <taxon>Hymenoptera</taxon>
        <taxon>Apocrita</taxon>
        <taxon>Aculeata</taxon>
        <taxon>Formicoidea</taxon>
        <taxon>Formicidae</taxon>
        <taxon>Myrmicinae</taxon>
        <taxon>Cardiocondyla</taxon>
    </lineage>
</organism>
<evidence type="ECO:0000313" key="2">
    <source>
        <dbReference type="EMBL" id="KAL0133064.1"/>
    </source>
</evidence>
<proteinExistence type="predicted"/>
<evidence type="ECO:0000256" key="1">
    <source>
        <dbReference type="SAM" id="MobiDB-lite"/>
    </source>
</evidence>
<dbReference type="Proteomes" id="UP001430953">
    <property type="component" value="Unassembled WGS sequence"/>
</dbReference>
<accession>A0AAW2H0J2</accession>
<keyword evidence="3" id="KW-1185">Reference proteome</keyword>
<feature type="compositionally biased region" description="Polar residues" evidence="1">
    <location>
        <begin position="22"/>
        <end position="32"/>
    </location>
</feature>
<gene>
    <name evidence="2" type="ORF">PUN28_000667</name>
</gene>
<feature type="region of interest" description="Disordered" evidence="1">
    <location>
        <begin position="1"/>
        <end position="32"/>
    </location>
</feature>
<dbReference type="EMBL" id="JADYXP020000001">
    <property type="protein sequence ID" value="KAL0133064.1"/>
    <property type="molecule type" value="Genomic_DNA"/>
</dbReference>
<dbReference type="AlphaFoldDB" id="A0AAW2H0J2"/>
<protein>
    <submittedName>
        <fullName evidence="2">Uncharacterized protein</fullName>
    </submittedName>
</protein>
<comment type="caution">
    <text evidence="2">The sequence shown here is derived from an EMBL/GenBank/DDBJ whole genome shotgun (WGS) entry which is preliminary data.</text>
</comment>
<name>A0AAW2H0J2_9HYME</name>
<evidence type="ECO:0000313" key="3">
    <source>
        <dbReference type="Proteomes" id="UP001430953"/>
    </source>
</evidence>
<sequence>MRREDPSQRVAYKKKKKKKLESSSNNSDGTFSQLFHDEQKNINVRRVSSIAQIICK</sequence>